<dbReference type="InterPro" id="IPR050188">
    <property type="entry name" value="RluA_PseudoU_synthase"/>
</dbReference>
<evidence type="ECO:0000259" key="2">
    <source>
        <dbReference type="Pfam" id="PF00849"/>
    </source>
</evidence>
<dbReference type="PANTHER" id="PTHR21600">
    <property type="entry name" value="MITOCHONDRIAL RNA PSEUDOURIDINE SYNTHASE"/>
    <property type="match status" value="1"/>
</dbReference>
<dbReference type="AlphaFoldDB" id="D9PKR0"/>
<name>D9PKR0_9ZZZZ</name>
<dbReference type="Gene3D" id="3.30.2350.10">
    <property type="entry name" value="Pseudouridine synthase"/>
    <property type="match status" value="1"/>
</dbReference>
<dbReference type="Pfam" id="PF00849">
    <property type="entry name" value="PseudoU_synth_2"/>
    <property type="match status" value="1"/>
</dbReference>
<dbReference type="GO" id="GO:0003723">
    <property type="term" value="F:RNA binding"/>
    <property type="evidence" value="ECO:0007669"/>
    <property type="project" value="InterPro"/>
</dbReference>
<proteinExistence type="inferred from homology"/>
<sequence length="247" mass="27673">MNDIPIIYEDETIIVVNKPAGLAVHEDGRTQKPTLTEWVRETHPNMVGVGEEMCLQNGIVIDRPGVVHRIDRDTSGILVLAKTQDVFLCLKQQFQARTVEKEYRAFVWGEMKVANGTIDRPIGRSRKDFRLWSASNIAGTKVRPAVTRYSLLTSYSGISYLSLEPKTGRTHQLRVHMKSIGHPVVCDTRYAPARPSALGFTRLALHAHALSFTHPNGTRLVLMAPLPEDFLNGERALGYCEHDMDSV</sequence>
<comment type="similarity">
    <text evidence="1">Belongs to the pseudouridine synthase RluA family.</text>
</comment>
<reference evidence="3" key="2">
    <citation type="journal article" date="2011" name="Microb. Ecol.">
        <title>Taxonomic and Functional Metagenomic Profiling of the Microbial Community in the Anoxic Sediment of a Sub-saline Shallow Lake (Laguna de Carrizo, Central Spain).</title>
        <authorList>
            <person name="Ferrer M."/>
            <person name="Guazzaroni M.E."/>
            <person name="Richter M."/>
            <person name="Garcia-Salamanca A."/>
            <person name="Yarza P."/>
            <person name="Suarez-Suarez A."/>
            <person name="Solano J."/>
            <person name="Alcaide M."/>
            <person name="van Dillewijn P."/>
            <person name="Molina-Henares M.A."/>
            <person name="Lopez-Cortes N."/>
            <person name="Al-Ramahi Y."/>
            <person name="Guerrero C."/>
            <person name="Acosta A."/>
            <person name="de Eugenio L.I."/>
            <person name="Martinez V."/>
            <person name="Marques S."/>
            <person name="Rojo F."/>
            <person name="Santero E."/>
            <person name="Genilloud O."/>
            <person name="Perez-Perez J."/>
            <person name="Rossello-Mora R."/>
            <person name="Ramos J.L."/>
        </authorList>
    </citation>
    <scope>NUCLEOTIDE SEQUENCE</scope>
</reference>
<dbReference type="NCBIfam" id="TIGR00005">
    <property type="entry name" value="rluA_subfam"/>
    <property type="match status" value="1"/>
</dbReference>
<dbReference type="CDD" id="cd02869">
    <property type="entry name" value="PseudoU_synth_RluA_like"/>
    <property type="match status" value="1"/>
</dbReference>
<dbReference type="GO" id="GO:0000455">
    <property type="term" value="P:enzyme-directed rRNA pseudouridine synthesis"/>
    <property type="evidence" value="ECO:0007669"/>
    <property type="project" value="TreeGrafter"/>
</dbReference>
<reference evidence="3" key="1">
    <citation type="submission" date="2010-07" db="EMBL/GenBank/DDBJ databases">
        <authorList>
            <consortium name="CONSOLIDER consortium CSD2007-00005"/>
            <person name="Guazzaroni M.-E."/>
            <person name="Richter M."/>
            <person name="Garcia-Salamanca A."/>
            <person name="Yarza P."/>
            <person name="Ferrer M."/>
        </authorList>
    </citation>
    <scope>NUCLEOTIDE SEQUENCE</scope>
</reference>
<dbReference type="InterPro" id="IPR020103">
    <property type="entry name" value="PsdUridine_synth_cat_dom_sf"/>
</dbReference>
<dbReference type="InterPro" id="IPR006224">
    <property type="entry name" value="PsdUridine_synth_RluA-like_CS"/>
</dbReference>
<dbReference type="SUPFAM" id="SSF55120">
    <property type="entry name" value="Pseudouridine synthase"/>
    <property type="match status" value="1"/>
</dbReference>
<organism evidence="3">
    <name type="scientific">sediment metagenome</name>
    <dbReference type="NCBI Taxonomy" id="749907"/>
    <lineage>
        <taxon>unclassified sequences</taxon>
        <taxon>metagenomes</taxon>
        <taxon>ecological metagenomes</taxon>
    </lineage>
</organism>
<dbReference type="EMBL" id="ADZX01000636">
    <property type="protein sequence ID" value="EFK95843.1"/>
    <property type="molecule type" value="Genomic_DNA"/>
</dbReference>
<dbReference type="GO" id="GO:0009982">
    <property type="term" value="F:pseudouridine synthase activity"/>
    <property type="evidence" value="ECO:0007669"/>
    <property type="project" value="InterPro"/>
</dbReference>
<accession>D9PKR0</accession>
<dbReference type="PANTHER" id="PTHR21600:SF87">
    <property type="entry name" value="RNA PSEUDOURIDYLATE SYNTHASE DOMAIN-CONTAINING PROTEIN 1"/>
    <property type="match status" value="1"/>
</dbReference>
<comment type="caution">
    <text evidence="3">The sequence shown here is derived from an EMBL/GenBank/DDBJ whole genome shotgun (WGS) entry which is preliminary data.</text>
</comment>
<evidence type="ECO:0000313" key="3">
    <source>
        <dbReference type="EMBL" id="EFK95843.1"/>
    </source>
</evidence>
<dbReference type="PROSITE" id="PS01129">
    <property type="entry name" value="PSI_RLU"/>
    <property type="match status" value="1"/>
</dbReference>
<gene>
    <name evidence="3" type="ORF">LDC_2129</name>
</gene>
<dbReference type="InterPro" id="IPR006145">
    <property type="entry name" value="PsdUridine_synth_RsuA/RluA"/>
</dbReference>
<dbReference type="InterPro" id="IPR006225">
    <property type="entry name" value="PsdUridine_synth_RluC/D"/>
</dbReference>
<evidence type="ECO:0000256" key="1">
    <source>
        <dbReference type="ARBA" id="ARBA00010876"/>
    </source>
</evidence>
<feature type="domain" description="Pseudouridine synthase RsuA/RluA-like" evidence="2">
    <location>
        <begin position="13"/>
        <end position="178"/>
    </location>
</feature>
<protein>
    <submittedName>
        <fullName evidence="3">Pseudouridine synthase, RluA family</fullName>
    </submittedName>
</protein>